<comment type="caution">
    <text evidence="4">The sequence shown here is derived from an EMBL/GenBank/DDBJ whole genome shotgun (WGS) entry which is preliminary data.</text>
</comment>
<dbReference type="RefSeq" id="WP_342949949.1">
    <property type="nucleotide sequence ID" value="NZ_JAYMRV010000015.1"/>
</dbReference>
<evidence type="ECO:0000259" key="3">
    <source>
        <dbReference type="Pfam" id="PF22521"/>
    </source>
</evidence>
<dbReference type="InterPro" id="IPR041440">
    <property type="entry name" value="HypF_C"/>
</dbReference>
<evidence type="ECO:0000313" key="4">
    <source>
        <dbReference type="EMBL" id="MEM5426265.1"/>
    </source>
</evidence>
<feature type="domain" description="Carbamoyltransferase Kae1-like" evidence="3">
    <location>
        <begin position="125"/>
        <end position="367"/>
    </location>
</feature>
<feature type="domain" description="HypF Kae1-like" evidence="2">
    <location>
        <begin position="15"/>
        <end position="116"/>
    </location>
</feature>
<dbReference type="Gene3D" id="3.30.420.560">
    <property type="match status" value="1"/>
</dbReference>
<dbReference type="InterPro" id="IPR051060">
    <property type="entry name" value="Carbamoyltrans_HypF-like"/>
</dbReference>
<sequence length="389" mass="40371">MTAHVQHLPHALGDHTVLATGAWLKNAACVCIGGEVHWSPLHGNLDDPAHCVALDTSVAALVEAAARAGRPVRAIAHDLHPDFYSTRVALEWGERLGVPTVAVQHHHAHIGAVAAEHGLSEHVVGLALDGVGLGTDGAAWGGELLEVAPAGWRRLGSFTPLALPGGDVAAREPWRMAAAALHALGRSDEIDQRFAAAVGDSAARTVGVMLARSRNCPPSTGAGRWFDAAAGLLGVCLRQRTEAEAAIALERLASGYLDAHEAPDVADLWQVTDNGELDLRPLLAELLTLADAGEAARGAAVFHLALAAALAHWATLAAQGRSVLLGGGCFANRLLAAHLRTSLATRGVRTHMPGTVPCGDAGLALGQAWVAAYDPQLRAMLATAPRIRS</sequence>
<dbReference type="InterPro" id="IPR055128">
    <property type="entry name" value="HypF_C_2"/>
</dbReference>
<proteinExistence type="inferred from homology"/>
<dbReference type="PANTHER" id="PTHR42959">
    <property type="entry name" value="CARBAMOYLTRANSFERASE"/>
    <property type="match status" value="1"/>
</dbReference>
<organism evidence="4 5">
    <name type="scientific">Paraburkholderia ferrariae</name>
    <dbReference type="NCBI Taxonomy" id="386056"/>
    <lineage>
        <taxon>Bacteria</taxon>
        <taxon>Pseudomonadati</taxon>
        <taxon>Pseudomonadota</taxon>
        <taxon>Betaproteobacteria</taxon>
        <taxon>Burkholderiales</taxon>
        <taxon>Burkholderiaceae</taxon>
        <taxon>Paraburkholderia</taxon>
    </lineage>
</organism>
<dbReference type="Gene3D" id="1.10.357.160">
    <property type="match status" value="1"/>
</dbReference>
<dbReference type="Pfam" id="PF22521">
    <property type="entry name" value="HypF_C_2"/>
    <property type="match status" value="1"/>
</dbReference>
<protein>
    <submittedName>
        <fullName evidence="4">Carbamoyltransferase HypF</fullName>
    </submittedName>
</protein>
<gene>
    <name evidence="4" type="ORF">VSR73_35350</name>
</gene>
<dbReference type="PANTHER" id="PTHR42959:SF1">
    <property type="entry name" value="CARBAMOYLTRANSFERASE HYPF"/>
    <property type="match status" value="1"/>
</dbReference>
<accession>A0ABU9S1R3</accession>
<evidence type="ECO:0000259" key="2">
    <source>
        <dbReference type="Pfam" id="PF17788"/>
    </source>
</evidence>
<evidence type="ECO:0000256" key="1">
    <source>
        <dbReference type="ARBA" id="ARBA00008097"/>
    </source>
</evidence>
<dbReference type="Pfam" id="PF17788">
    <property type="entry name" value="HypF_C"/>
    <property type="match status" value="1"/>
</dbReference>
<keyword evidence="5" id="KW-1185">Reference proteome</keyword>
<dbReference type="EMBL" id="JAYMRV010000015">
    <property type="protein sequence ID" value="MEM5426265.1"/>
    <property type="molecule type" value="Genomic_DNA"/>
</dbReference>
<dbReference type="Proteomes" id="UP001489897">
    <property type="component" value="Unassembled WGS sequence"/>
</dbReference>
<reference evidence="4 5" key="1">
    <citation type="submission" date="2024-01" db="EMBL/GenBank/DDBJ databases">
        <title>The diversity of rhizobia nodulating Mimosa spp. in eleven states of Brazil covering several biomes is determined by host plant, location, and edaphic factors.</title>
        <authorList>
            <person name="Rouws L."/>
            <person name="Barauna A."/>
            <person name="Beukes C."/>
            <person name="De Faria S.M."/>
            <person name="Gross E."/>
            <person name="Dos Reis Junior F.B."/>
            <person name="Simon M."/>
            <person name="Maluk M."/>
            <person name="Odee D.W."/>
            <person name="Kenicer G."/>
            <person name="Young J.P.W."/>
            <person name="Reis V.M."/>
            <person name="Zilli J."/>
            <person name="James E.K."/>
        </authorList>
    </citation>
    <scope>NUCLEOTIDE SEQUENCE [LARGE SCALE GENOMIC DNA]</scope>
    <source>
        <strain evidence="4 5">JPY167</strain>
    </source>
</reference>
<name>A0ABU9S1R3_9BURK</name>
<comment type="similarity">
    <text evidence="1">Belongs to the carbamoyltransferase HypF family.</text>
</comment>
<dbReference type="Gene3D" id="3.30.420.360">
    <property type="match status" value="1"/>
</dbReference>
<evidence type="ECO:0000313" key="5">
    <source>
        <dbReference type="Proteomes" id="UP001489897"/>
    </source>
</evidence>